<dbReference type="RefSeq" id="WP_137337188.1">
    <property type="nucleotide sequence ID" value="NZ_CP040078.1"/>
</dbReference>
<gene>
    <name evidence="2" type="ORF">FAZ95_36480</name>
</gene>
<dbReference type="Proteomes" id="UP000298656">
    <property type="component" value="Chromosome 2"/>
</dbReference>
<dbReference type="EMBL" id="CP040078">
    <property type="protein sequence ID" value="QCP54421.1"/>
    <property type="molecule type" value="Genomic_DNA"/>
</dbReference>
<evidence type="ECO:0000259" key="1">
    <source>
        <dbReference type="Pfam" id="PF06381"/>
    </source>
</evidence>
<dbReference type="KEGG" id="tvl:FAZ95_36480"/>
<reference evidence="2 3" key="1">
    <citation type="submission" date="2019-05" db="EMBL/GenBank/DDBJ databases">
        <title>Burkholderia sp. DHOD12, isolated from subtropical forest soil.</title>
        <authorList>
            <person name="Gao Z.-H."/>
            <person name="Qiu L.-H."/>
        </authorList>
    </citation>
    <scope>NUCLEOTIDE SEQUENCE [LARGE SCALE GENOMIC DNA]</scope>
    <source>
        <strain evidence="2 3">DHOD12</strain>
    </source>
</reference>
<keyword evidence="3" id="KW-1185">Reference proteome</keyword>
<organism evidence="2 3">
    <name type="scientific">Trinickia violacea</name>
    <dbReference type="NCBI Taxonomy" id="2571746"/>
    <lineage>
        <taxon>Bacteria</taxon>
        <taxon>Pseudomonadati</taxon>
        <taxon>Pseudomonadota</taxon>
        <taxon>Betaproteobacteria</taxon>
        <taxon>Burkholderiales</taxon>
        <taxon>Burkholderiaceae</taxon>
        <taxon>Trinickia</taxon>
    </lineage>
</organism>
<evidence type="ECO:0000313" key="2">
    <source>
        <dbReference type="EMBL" id="QCP54421.1"/>
    </source>
</evidence>
<evidence type="ECO:0000313" key="3">
    <source>
        <dbReference type="Proteomes" id="UP000298656"/>
    </source>
</evidence>
<dbReference type="OrthoDB" id="2019396at2"/>
<name>A0A4P8J0H4_9BURK</name>
<dbReference type="Pfam" id="PF06381">
    <property type="entry name" value="Phage_portal_3"/>
    <property type="match status" value="1"/>
</dbReference>
<protein>
    <submittedName>
        <fullName evidence="2">DUF1073 domain-containing protein</fullName>
    </submittedName>
</protein>
<feature type="domain" description="Anti-CBASS protein Acb1-like N-terminal" evidence="1">
    <location>
        <begin position="2"/>
        <end position="100"/>
    </location>
</feature>
<accession>A0A4P8J0H4</accession>
<dbReference type="AlphaFoldDB" id="A0A4P8J0H4"/>
<dbReference type="InterPro" id="IPR024459">
    <property type="entry name" value="Acb1-like_N"/>
</dbReference>
<proteinExistence type="predicted"/>
<sequence length="141" mass="15547">MSRRAVLFNQARDNRNLMMIDRDSEGFANVSAPLGSLDCLQAQSQEHMAAVTGIPLIVLLGITPSGLNATSEGELRTFYAWIEAQQEALFTTQLTRLLHVFGSRYSAPSSWTSISATSRCGRSPRSNWRICARSRPLSISV</sequence>